<dbReference type="InterPro" id="IPR016032">
    <property type="entry name" value="Sig_transdc_resp-reg_C-effctor"/>
</dbReference>
<keyword evidence="3" id="KW-0902">Two-component regulatory system</keyword>
<reference evidence="12" key="1">
    <citation type="journal article" date="2021" name="PeerJ">
        <title>Extensive microbial diversity within the chicken gut microbiome revealed by metagenomics and culture.</title>
        <authorList>
            <person name="Gilroy R."/>
            <person name="Ravi A."/>
            <person name="Getino M."/>
            <person name="Pursley I."/>
            <person name="Horton D.L."/>
            <person name="Alikhan N.F."/>
            <person name="Baker D."/>
            <person name="Gharbi K."/>
            <person name="Hall N."/>
            <person name="Watson M."/>
            <person name="Adriaenssens E.M."/>
            <person name="Foster-Nyarko E."/>
            <person name="Jarju S."/>
            <person name="Secka A."/>
            <person name="Antonio M."/>
            <person name="Oren A."/>
            <person name="Chaudhuri R.R."/>
            <person name="La Ragione R."/>
            <person name="Hildebrand F."/>
            <person name="Pallen M.J."/>
        </authorList>
    </citation>
    <scope>NUCLEOTIDE SEQUENCE</scope>
    <source>
        <strain evidence="12">CHK179-28034</strain>
    </source>
</reference>
<evidence type="ECO:0000256" key="5">
    <source>
        <dbReference type="ARBA" id="ARBA00023125"/>
    </source>
</evidence>
<dbReference type="GO" id="GO:0032993">
    <property type="term" value="C:protein-DNA complex"/>
    <property type="evidence" value="ECO:0007669"/>
    <property type="project" value="TreeGrafter"/>
</dbReference>
<dbReference type="SMART" id="SM00862">
    <property type="entry name" value="Trans_reg_C"/>
    <property type="match status" value="1"/>
</dbReference>
<dbReference type="GO" id="GO:0000976">
    <property type="term" value="F:transcription cis-regulatory region binding"/>
    <property type="evidence" value="ECO:0007669"/>
    <property type="project" value="TreeGrafter"/>
</dbReference>
<feature type="modified residue" description="4-aspartylphosphate" evidence="8">
    <location>
        <position position="51"/>
    </location>
</feature>
<name>A0A9D2J616_9FIRM</name>
<dbReference type="InterPro" id="IPR001789">
    <property type="entry name" value="Sig_transdc_resp-reg_receiver"/>
</dbReference>
<dbReference type="GO" id="GO:0000156">
    <property type="term" value="F:phosphorelay response regulator activity"/>
    <property type="evidence" value="ECO:0007669"/>
    <property type="project" value="TreeGrafter"/>
</dbReference>
<sequence length="259" mass="29595">MRIQIVEDDRALSDGIRLALREDGITFIQSSSVRQAKEDFGANVPDIVILDINLPDGSGYDYLQWVKERSDVLVLILTANDMETDEVMGLTLGADDYMTKPFSLAVLRARIQLFMKRIAALNGAQQDGRLDEQGTRQRQAADNAVYEEDVFRFDFDRLEFSRDERAVSLSVNEQKLLRLLVENAGRILPRNVLVDRLWSDGGEYVDENALSVTINRLRRKLENKKDGVSYIQTVYGQGYIWKKKKKESENDGQAGRREE</sequence>
<evidence type="ECO:0000256" key="7">
    <source>
        <dbReference type="ARBA" id="ARBA00024867"/>
    </source>
</evidence>
<evidence type="ECO:0000256" key="9">
    <source>
        <dbReference type="PROSITE-ProRule" id="PRU01091"/>
    </source>
</evidence>
<dbReference type="SUPFAM" id="SSF52172">
    <property type="entry name" value="CheY-like"/>
    <property type="match status" value="1"/>
</dbReference>
<dbReference type="InterPro" id="IPR036388">
    <property type="entry name" value="WH-like_DNA-bd_sf"/>
</dbReference>
<evidence type="ECO:0000259" key="11">
    <source>
        <dbReference type="PROSITE" id="PS51755"/>
    </source>
</evidence>
<dbReference type="Gene3D" id="1.10.10.10">
    <property type="entry name" value="Winged helix-like DNA-binding domain superfamily/Winged helix DNA-binding domain"/>
    <property type="match status" value="1"/>
</dbReference>
<dbReference type="Gene3D" id="6.10.250.690">
    <property type="match status" value="1"/>
</dbReference>
<comment type="caution">
    <text evidence="12">The sequence shown here is derived from an EMBL/GenBank/DDBJ whole genome shotgun (WGS) entry which is preliminary data.</text>
</comment>
<gene>
    <name evidence="12" type="ORF">H9968_00320</name>
</gene>
<accession>A0A9D2J616</accession>
<dbReference type="Gene3D" id="3.40.50.2300">
    <property type="match status" value="1"/>
</dbReference>
<keyword evidence="6" id="KW-0804">Transcription</keyword>
<evidence type="ECO:0000256" key="2">
    <source>
        <dbReference type="ARBA" id="ARBA00022553"/>
    </source>
</evidence>
<dbReference type="InterPro" id="IPR039420">
    <property type="entry name" value="WalR-like"/>
</dbReference>
<dbReference type="CDD" id="cd00383">
    <property type="entry name" value="trans_reg_C"/>
    <property type="match status" value="1"/>
</dbReference>
<evidence type="ECO:0000256" key="1">
    <source>
        <dbReference type="ARBA" id="ARBA00018672"/>
    </source>
</evidence>
<dbReference type="EMBL" id="DXBR01000004">
    <property type="protein sequence ID" value="HIZ38360.1"/>
    <property type="molecule type" value="Genomic_DNA"/>
</dbReference>
<dbReference type="Proteomes" id="UP000824049">
    <property type="component" value="Unassembled WGS sequence"/>
</dbReference>
<evidence type="ECO:0000256" key="3">
    <source>
        <dbReference type="ARBA" id="ARBA00023012"/>
    </source>
</evidence>
<keyword evidence="4" id="KW-0805">Transcription regulation</keyword>
<protein>
    <recommendedName>
        <fullName evidence="1">Stage 0 sporulation protein A homolog</fullName>
    </recommendedName>
</protein>
<dbReference type="SMART" id="SM00448">
    <property type="entry name" value="REC"/>
    <property type="match status" value="1"/>
</dbReference>
<evidence type="ECO:0000256" key="8">
    <source>
        <dbReference type="PROSITE-ProRule" id="PRU00169"/>
    </source>
</evidence>
<dbReference type="GO" id="GO:0006355">
    <property type="term" value="P:regulation of DNA-templated transcription"/>
    <property type="evidence" value="ECO:0007669"/>
    <property type="project" value="InterPro"/>
</dbReference>
<keyword evidence="5 9" id="KW-0238">DNA-binding</keyword>
<proteinExistence type="predicted"/>
<keyword evidence="2 8" id="KW-0597">Phosphoprotein</keyword>
<dbReference type="PANTHER" id="PTHR48111:SF1">
    <property type="entry name" value="TWO-COMPONENT RESPONSE REGULATOR ORR33"/>
    <property type="match status" value="1"/>
</dbReference>
<dbReference type="GO" id="GO:0005829">
    <property type="term" value="C:cytosol"/>
    <property type="evidence" value="ECO:0007669"/>
    <property type="project" value="TreeGrafter"/>
</dbReference>
<dbReference type="AlphaFoldDB" id="A0A9D2J616"/>
<feature type="domain" description="OmpR/PhoB-type" evidence="11">
    <location>
        <begin position="143"/>
        <end position="243"/>
    </location>
</feature>
<dbReference type="PROSITE" id="PS51755">
    <property type="entry name" value="OMPR_PHOB"/>
    <property type="match status" value="1"/>
</dbReference>
<dbReference type="SUPFAM" id="SSF46894">
    <property type="entry name" value="C-terminal effector domain of the bipartite response regulators"/>
    <property type="match status" value="1"/>
</dbReference>
<reference evidence="12" key="2">
    <citation type="submission" date="2021-04" db="EMBL/GenBank/DDBJ databases">
        <authorList>
            <person name="Gilroy R."/>
        </authorList>
    </citation>
    <scope>NUCLEOTIDE SEQUENCE</scope>
    <source>
        <strain evidence="12">CHK179-28034</strain>
    </source>
</reference>
<evidence type="ECO:0000313" key="12">
    <source>
        <dbReference type="EMBL" id="HIZ38360.1"/>
    </source>
</evidence>
<dbReference type="PANTHER" id="PTHR48111">
    <property type="entry name" value="REGULATOR OF RPOS"/>
    <property type="match status" value="1"/>
</dbReference>
<dbReference type="InterPro" id="IPR001867">
    <property type="entry name" value="OmpR/PhoB-type_DNA-bd"/>
</dbReference>
<comment type="function">
    <text evidence="7">May play the central regulatory role in sporulation. It may be an element of the effector pathway responsible for the activation of sporulation genes in response to nutritional stress. Spo0A may act in concert with spo0H (a sigma factor) to control the expression of some genes that are critical to the sporulation process.</text>
</comment>
<evidence type="ECO:0000259" key="10">
    <source>
        <dbReference type="PROSITE" id="PS50110"/>
    </source>
</evidence>
<organism evidence="12 13">
    <name type="scientific">Candidatus Anaerobutyricum stercoris</name>
    <dbReference type="NCBI Taxonomy" id="2838457"/>
    <lineage>
        <taxon>Bacteria</taxon>
        <taxon>Bacillati</taxon>
        <taxon>Bacillota</taxon>
        <taxon>Clostridia</taxon>
        <taxon>Lachnospirales</taxon>
        <taxon>Lachnospiraceae</taxon>
        <taxon>Anaerobutyricum</taxon>
    </lineage>
</organism>
<evidence type="ECO:0000256" key="4">
    <source>
        <dbReference type="ARBA" id="ARBA00023015"/>
    </source>
</evidence>
<dbReference type="InterPro" id="IPR011006">
    <property type="entry name" value="CheY-like_superfamily"/>
</dbReference>
<dbReference type="Pfam" id="PF00486">
    <property type="entry name" value="Trans_reg_C"/>
    <property type="match status" value="1"/>
</dbReference>
<dbReference type="Pfam" id="PF00072">
    <property type="entry name" value="Response_reg"/>
    <property type="match status" value="1"/>
</dbReference>
<feature type="DNA-binding region" description="OmpR/PhoB-type" evidence="9">
    <location>
        <begin position="143"/>
        <end position="243"/>
    </location>
</feature>
<evidence type="ECO:0000256" key="6">
    <source>
        <dbReference type="ARBA" id="ARBA00023163"/>
    </source>
</evidence>
<feature type="domain" description="Response regulatory" evidence="10">
    <location>
        <begin position="2"/>
        <end position="115"/>
    </location>
</feature>
<dbReference type="CDD" id="cd17574">
    <property type="entry name" value="REC_OmpR"/>
    <property type="match status" value="1"/>
</dbReference>
<dbReference type="PROSITE" id="PS50110">
    <property type="entry name" value="RESPONSE_REGULATORY"/>
    <property type="match status" value="1"/>
</dbReference>
<evidence type="ECO:0000313" key="13">
    <source>
        <dbReference type="Proteomes" id="UP000824049"/>
    </source>
</evidence>